<dbReference type="EMBL" id="GGEC01011307">
    <property type="protein sequence ID" value="MBW91790.1"/>
    <property type="molecule type" value="Transcribed_RNA"/>
</dbReference>
<dbReference type="AlphaFoldDB" id="A0A2P2JEA8"/>
<proteinExistence type="predicted"/>
<protein>
    <submittedName>
        <fullName evidence="1">Uncharacterized protein</fullName>
    </submittedName>
</protein>
<reference evidence="1" key="1">
    <citation type="submission" date="2018-02" db="EMBL/GenBank/DDBJ databases">
        <title>Rhizophora mucronata_Transcriptome.</title>
        <authorList>
            <person name="Meera S.P."/>
            <person name="Sreeshan A."/>
            <person name="Augustine A."/>
        </authorList>
    </citation>
    <scope>NUCLEOTIDE SEQUENCE</scope>
    <source>
        <tissue evidence="1">Leaf</tissue>
    </source>
</reference>
<organism evidence="1">
    <name type="scientific">Rhizophora mucronata</name>
    <name type="common">Asiatic mangrove</name>
    <dbReference type="NCBI Taxonomy" id="61149"/>
    <lineage>
        <taxon>Eukaryota</taxon>
        <taxon>Viridiplantae</taxon>
        <taxon>Streptophyta</taxon>
        <taxon>Embryophyta</taxon>
        <taxon>Tracheophyta</taxon>
        <taxon>Spermatophyta</taxon>
        <taxon>Magnoliopsida</taxon>
        <taxon>eudicotyledons</taxon>
        <taxon>Gunneridae</taxon>
        <taxon>Pentapetalae</taxon>
        <taxon>rosids</taxon>
        <taxon>fabids</taxon>
        <taxon>Malpighiales</taxon>
        <taxon>Rhizophoraceae</taxon>
        <taxon>Rhizophora</taxon>
    </lineage>
</organism>
<accession>A0A2P2JEA8</accession>
<sequence>MSHGTIQFDSIVPYNQHSQKQCFYSRVLCYRSRSPITSQLIKDERLLGSRAPFELFQSMMGEQQKSG</sequence>
<evidence type="ECO:0000313" key="1">
    <source>
        <dbReference type="EMBL" id="MBW91790.1"/>
    </source>
</evidence>
<name>A0A2P2JEA8_RHIMU</name>